<feature type="compositionally biased region" description="Basic and acidic residues" evidence="1">
    <location>
        <begin position="76"/>
        <end position="103"/>
    </location>
</feature>
<organism evidence="2 3">
    <name type="scientific">Daphnia magna</name>
    <dbReference type="NCBI Taxonomy" id="35525"/>
    <lineage>
        <taxon>Eukaryota</taxon>
        <taxon>Metazoa</taxon>
        <taxon>Ecdysozoa</taxon>
        <taxon>Arthropoda</taxon>
        <taxon>Crustacea</taxon>
        <taxon>Branchiopoda</taxon>
        <taxon>Diplostraca</taxon>
        <taxon>Cladocera</taxon>
        <taxon>Anomopoda</taxon>
        <taxon>Daphniidae</taxon>
        <taxon>Daphnia</taxon>
    </lineage>
</organism>
<gene>
    <name evidence="2" type="ORF">OUZ56_022938</name>
</gene>
<keyword evidence="3" id="KW-1185">Reference proteome</keyword>
<evidence type="ECO:0000256" key="1">
    <source>
        <dbReference type="SAM" id="MobiDB-lite"/>
    </source>
</evidence>
<protein>
    <submittedName>
        <fullName evidence="2">Uncharacterized protein</fullName>
    </submittedName>
</protein>
<dbReference type="Proteomes" id="UP001234178">
    <property type="component" value="Unassembled WGS sequence"/>
</dbReference>
<evidence type="ECO:0000313" key="2">
    <source>
        <dbReference type="EMBL" id="KAK4029981.1"/>
    </source>
</evidence>
<feature type="compositionally biased region" description="Basic and acidic residues" evidence="1">
    <location>
        <begin position="17"/>
        <end position="43"/>
    </location>
</feature>
<name>A0ABR0AXX5_9CRUS</name>
<sequence>MPEHCCMRLSAKGPRQTRTEYRTQRRKQIQKDDNQPKNDERIDNSGQHANIFNVGFIRSEIAAFQWTQLKSTTEITRGENDSDEGRRTKDGHIDHQTFGREPENYFNKQRSSFTENC</sequence>
<proteinExistence type="predicted"/>
<comment type="caution">
    <text evidence="2">The sequence shown here is derived from an EMBL/GenBank/DDBJ whole genome shotgun (WGS) entry which is preliminary data.</text>
</comment>
<evidence type="ECO:0000313" key="3">
    <source>
        <dbReference type="Proteomes" id="UP001234178"/>
    </source>
</evidence>
<feature type="compositionally biased region" description="Polar residues" evidence="1">
    <location>
        <begin position="106"/>
        <end position="117"/>
    </location>
</feature>
<reference evidence="2 3" key="1">
    <citation type="journal article" date="2023" name="Nucleic Acids Res.">
        <title>The hologenome of Daphnia magna reveals possible DNA methylation and microbiome-mediated evolution of the host genome.</title>
        <authorList>
            <person name="Chaturvedi A."/>
            <person name="Li X."/>
            <person name="Dhandapani V."/>
            <person name="Marshall H."/>
            <person name="Kissane S."/>
            <person name="Cuenca-Cambronero M."/>
            <person name="Asole G."/>
            <person name="Calvet F."/>
            <person name="Ruiz-Romero M."/>
            <person name="Marangio P."/>
            <person name="Guigo R."/>
            <person name="Rago D."/>
            <person name="Mirbahai L."/>
            <person name="Eastwood N."/>
            <person name="Colbourne J.K."/>
            <person name="Zhou J."/>
            <person name="Mallon E."/>
            <person name="Orsini L."/>
        </authorList>
    </citation>
    <scope>NUCLEOTIDE SEQUENCE [LARGE SCALE GENOMIC DNA]</scope>
    <source>
        <strain evidence="2">LRV0_1</strain>
    </source>
</reference>
<feature type="region of interest" description="Disordered" evidence="1">
    <location>
        <begin position="1"/>
        <end position="48"/>
    </location>
</feature>
<accession>A0ABR0AXX5</accession>
<dbReference type="EMBL" id="JAOYFB010000039">
    <property type="protein sequence ID" value="KAK4029981.1"/>
    <property type="molecule type" value="Genomic_DNA"/>
</dbReference>
<feature type="region of interest" description="Disordered" evidence="1">
    <location>
        <begin position="69"/>
        <end position="117"/>
    </location>
</feature>